<organism evidence="3 4">
    <name type="scientific">Thlaspi arvense</name>
    <name type="common">Field penny-cress</name>
    <dbReference type="NCBI Taxonomy" id="13288"/>
    <lineage>
        <taxon>Eukaryota</taxon>
        <taxon>Viridiplantae</taxon>
        <taxon>Streptophyta</taxon>
        <taxon>Embryophyta</taxon>
        <taxon>Tracheophyta</taxon>
        <taxon>Spermatophyta</taxon>
        <taxon>Magnoliopsida</taxon>
        <taxon>eudicotyledons</taxon>
        <taxon>Gunneridae</taxon>
        <taxon>Pentapetalae</taxon>
        <taxon>rosids</taxon>
        <taxon>malvids</taxon>
        <taxon>Brassicales</taxon>
        <taxon>Brassicaceae</taxon>
        <taxon>Thlaspideae</taxon>
        <taxon>Thlaspi</taxon>
    </lineage>
</organism>
<dbReference type="GO" id="GO:0046872">
    <property type="term" value="F:metal ion binding"/>
    <property type="evidence" value="ECO:0007669"/>
    <property type="project" value="InterPro"/>
</dbReference>
<dbReference type="EMBL" id="CAJVSB020000170">
    <property type="protein sequence ID" value="CAH2042332.1"/>
    <property type="molecule type" value="Genomic_DNA"/>
</dbReference>
<keyword evidence="4" id="KW-1185">Reference proteome</keyword>
<evidence type="ECO:0000256" key="1">
    <source>
        <dbReference type="SAM" id="MobiDB-lite"/>
    </source>
</evidence>
<dbReference type="Proteomes" id="UP000836841">
    <property type="component" value="Unassembled WGS sequence"/>
</dbReference>
<dbReference type="InterPro" id="IPR044594">
    <property type="entry name" value="HIPP01/3/5/6"/>
</dbReference>
<dbReference type="Pfam" id="PF00403">
    <property type="entry name" value="HMA"/>
    <property type="match status" value="1"/>
</dbReference>
<protein>
    <recommendedName>
        <fullName evidence="2">HMA domain-containing protein</fullName>
    </recommendedName>
</protein>
<evidence type="ECO:0000259" key="2">
    <source>
        <dbReference type="PROSITE" id="PS50846"/>
    </source>
</evidence>
<dbReference type="AlphaFoldDB" id="A0AAU9RM15"/>
<dbReference type="PANTHER" id="PTHR46413">
    <property type="entry name" value="HEAVY METAL-ASSOCIATED ISOPRENYLATED PLANT PROTEIN 6"/>
    <property type="match status" value="1"/>
</dbReference>
<evidence type="ECO:0000313" key="3">
    <source>
        <dbReference type="EMBL" id="CAH2042332.1"/>
    </source>
</evidence>
<proteinExistence type="predicted"/>
<gene>
    <name evidence="3" type="ORF">TAV2_LOCUS4704</name>
</gene>
<dbReference type="Gene3D" id="3.30.70.100">
    <property type="match status" value="1"/>
</dbReference>
<feature type="domain" description="HMA" evidence="2">
    <location>
        <begin position="25"/>
        <end position="67"/>
    </location>
</feature>
<dbReference type="PROSITE" id="PS50846">
    <property type="entry name" value="HMA_2"/>
    <property type="match status" value="1"/>
</dbReference>
<dbReference type="CDD" id="cd00371">
    <property type="entry name" value="HMA"/>
    <property type="match status" value="1"/>
</dbReference>
<dbReference type="PANTHER" id="PTHR46413:SF1">
    <property type="entry name" value="HEAVY METAL-ASSOCIATED ISOPRENYLATED PLANT PROTEIN 6"/>
    <property type="match status" value="1"/>
</dbReference>
<dbReference type="SUPFAM" id="SSF55008">
    <property type="entry name" value="HMA, heavy metal-associated domain"/>
    <property type="match status" value="1"/>
</dbReference>
<name>A0AAU9RM15_THLAR</name>
<dbReference type="InterPro" id="IPR036163">
    <property type="entry name" value="HMA_dom_sf"/>
</dbReference>
<dbReference type="InterPro" id="IPR006121">
    <property type="entry name" value="HMA_dom"/>
</dbReference>
<sequence>MGEAKNEAEAKKPEAAAADKKDDGPITVVLKLDMHCQGCAKKIKRVVRRFEGIYVHTQTYICNWIYN</sequence>
<reference evidence="3 4" key="1">
    <citation type="submission" date="2022-03" db="EMBL/GenBank/DDBJ databases">
        <authorList>
            <person name="Nunn A."/>
            <person name="Chopra R."/>
            <person name="Nunn A."/>
            <person name="Contreras Garrido A."/>
        </authorList>
    </citation>
    <scope>NUCLEOTIDE SEQUENCE [LARGE SCALE GENOMIC DNA]</scope>
</reference>
<comment type="caution">
    <text evidence="3">The sequence shown here is derived from an EMBL/GenBank/DDBJ whole genome shotgun (WGS) entry which is preliminary data.</text>
</comment>
<accession>A0AAU9RM15</accession>
<feature type="region of interest" description="Disordered" evidence="1">
    <location>
        <begin position="1"/>
        <end position="21"/>
    </location>
</feature>
<evidence type="ECO:0000313" key="4">
    <source>
        <dbReference type="Proteomes" id="UP000836841"/>
    </source>
</evidence>